<reference evidence="8" key="1">
    <citation type="submission" date="2021-02" db="EMBL/GenBank/DDBJ databases">
        <title>Genome sequence Cadophora malorum strain M34.</title>
        <authorList>
            <person name="Stefanovic E."/>
            <person name="Vu D."/>
            <person name="Scully C."/>
            <person name="Dijksterhuis J."/>
            <person name="Roader J."/>
            <person name="Houbraken J."/>
        </authorList>
    </citation>
    <scope>NUCLEOTIDE SEQUENCE</scope>
    <source>
        <strain evidence="8">M34</strain>
    </source>
</reference>
<dbReference type="PROSITE" id="PS00677">
    <property type="entry name" value="DAO"/>
    <property type="match status" value="1"/>
</dbReference>
<dbReference type="EMBL" id="JAFJYH010000160">
    <property type="protein sequence ID" value="KAG4417263.1"/>
    <property type="molecule type" value="Genomic_DNA"/>
</dbReference>
<feature type="binding site" evidence="6">
    <location>
        <position position="225"/>
    </location>
    <ligand>
        <name>D-dopa</name>
        <dbReference type="ChEBI" id="CHEBI:149689"/>
    </ligand>
</feature>
<dbReference type="GO" id="GO:0019478">
    <property type="term" value="P:D-amino acid catabolic process"/>
    <property type="evidence" value="ECO:0007669"/>
    <property type="project" value="TreeGrafter"/>
</dbReference>
<dbReference type="Gene3D" id="3.30.9.10">
    <property type="entry name" value="D-Amino Acid Oxidase, subunit A, domain 2"/>
    <property type="match status" value="1"/>
</dbReference>
<gene>
    <name evidence="8" type="ORF">IFR04_009633</name>
</gene>
<dbReference type="PANTHER" id="PTHR11530">
    <property type="entry name" value="D-AMINO ACID OXIDASE"/>
    <property type="match status" value="1"/>
</dbReference>
<evidence type="ECO:0000256" key="1">
    <source>
        <dbReference type="ARBA" id="ARBA00001974"/>
    </source>
</evidence>
<dbReference type="OrthoDB" id="2015447at2759"/>
<dbReference type="GO" id="GO:0003884">
    <property type="term" value="F:D-amino-acid oxidase activity"/>
    <property type="evidence" value="ECO:0007669"/>
    <property type="project" value="InterPro"/>
</dbReference>
<accession>A0A8H7TEC3</accession>
<evidence type="ECO:0000259" key="7">
    <source>
        <dbReference type="Pfam" id="PF01266"/>
    </source>
</evidence>
<protein>
    <recommendedName>
        <fullName evidence="7">FAD dependent oxidoreductase domain-containing protein</fullName>
    </recommendedName>
</protein>
<evidence type="ECO:0000256" key="4">
    <source>
        <dbReference type="ARBA" id="ARBA00022827"/>
    </source>
</evidence>
<keyword evidence="5" id="KW-0560">Oxidoreductase</keyword>
<feature type="binding site" evidence="6">
    <location>
        <position position="232"/>
    </location>
    <ligand>
        <name>D-dopa</name>
        <dbReference type="ChEBI" id="CHEBI:149689"/>
    </ligand>
</feature>
<keyword evidence="4 6" id="KW-0274">FAD</keyword>
<proteinExistence type="inferred from homology"/>
<dbReference type="PANTHER" id="PTHR11530:SF11">
    <property type="entry name" value="D-ASPARTATE OXIDASE"/>
    <property type="match status" value="1"/>
</dbReference>
<dbReference type="SUPFAM" id="SSF54373">
    <property type="entry name" value="FAD-linked reductases, C-terminal domain"/>
    <property type="match status" value="1"/>
</dbReference>
<dbReference type="Pfam" id="PF01266">
    <property type="entry name" value="DAO"/>
    <property type="match status" value="1"/>
</dbReference>
<comment type="similarity">
    <text evidence="2">Belongs to the DAMOX/DASOX family.</text>
</comment>
<evidence type="ECO:0000256" key="6">
    <source>
        <dbReference type="PIRSR" id="PIRSR000189-1"/>
    </source>
</evidence>
<evidence type="ECO:0000313" key="9">
    <source>
        <dbReference type="Proteomes" id="UP000664132"/>
    </source>
</evidence>
<evidence type="ECO:0000256" key="5">
    <source>
        <dbReference type="ARBA" id="ARBA00023002"/>
    </source>
</evidence>
<dbReference type="InterPro" id="IPR006076">
    <property type="entry name" value="FAD-dep_OxRdtase"/>
</dbReference>
<dbReference type="GO" id="GO:0071949">
    <property type="term" value="F:FAD binding"/>
    <property type="evidence" value="ECO:0007669"/>
    <property type="project" value="InterPro"/>
</dbReference>
<dbReference type="SUPFAM" id="SSF51971">
    <property type="entry name" value="Nucleotide-binding domain"/>
    <property type="match status" value="1"/>
</dbReference>
<dbReference type="PIRSF" id="PIRSF000189">
    <property type="entry name" value="D-aa_oxidase"/>
    <property type="match status" value="1"/>
</dbReference>
<comment type="cofactor">
    <cofactor evidence="1 6">
        <name>FAD</name>
        <dbReference type="ChEBI" id="CHEBI:57692"/>
    </cofactor>
</comment>
<dbReference type="GO" id="GO:0005737">
    <property type="term" value="C:cytoplasm"/>
    <property type="evidence" value="ECO:0007669"/>
    <property type="project" value="TreeGrafter"/>
</dbReference>
<feature type="domain" description="FAD dependent oxidoreductase" evidence="7">
    <location>
        <begin position="6"/>
        <end position="336"/>
    </location>
</feature>
<organism evidence="8 9">
    <name type="scientific">Cadophora malorum</name>
    <dbReference type="NCBI Taxonomy" id="108018"/>
    <lineage>
        <taxon>Eukaryota</taxon>
        <taxon>Fungi</taxon>
        <taxon>Dikarya</taxon>
        <taxon>Ascomycota</taxon>
        <taxon>Pezizomycotina</taxon>
        <taxon>Leotiomycetes</taxon>
        <taxon>Helotiales</taxon>
        <taxon>Ploettnerulaceae</taxon>
        <taxon>Cadophora</taxon>
    </lineage>
</organism>
<feature type="binding site" evidence="6">
    <location>
        <begin position="47"/>
        <end position="48"/>
    </location>
    <ligand>
        <name>FAD</name>
        <dbReference type="ChEBI" id="CHEBI:57692"/>
    </ligand>
</feature>
<dbReference type="InterPro" id="IPR023209">
    <property type="entry name" value="DAO"/>
</dbReference>
<keyword evidence="9" id="KW-1185">Reference proteome</keyword>
<dbReference type="AlphaFoldDB" id="A0A8H7TEC3"/>
<sequence length="350" mass="37645">MARDSIVILGAGIIGLDVALELSRRGYGSMITIVAEHRPGDKSINYTSPWAGGNFSAISGNDANALKWDKAGYLEMWKLVETQSPEAKYLAKTKSTEYFDKLPDQDKIKSMSTYLKDLVILPPESLPSGVEFGITFTTITINSPAHLEHLSKLLQLPAYGSIPLVRRRLGSLDAAFLSSRTEIVFNCIGNAAKTLKGVEDQRSYPTRGQVVLVRATNVKENIMRHGHGYETYVIPRPNSGGHVILGGYMQKGNSSGDVYASETESILARTKELLPAVGASTTEILAVAAGLRPSREGGCRIESEVRTEGKLVVHNYGAGGTGYQAGMGMAMTAVDLASEALQHLKASSVL</sequence>
<comment type="caution">
    <text evidence="8">The sequence shown here is derived from an EMBL/GenBank/DDBJ whole genome shotgun (WGS) entry which is preliminary data.</text>
</comment>
<evidence type="ECO:0000256" key="3">
    <source>
        <dbReference type="ARBA" id="ARBA00022630"/>
    </source>
</evidence>
<dbReference type="Proteomes" id="UP000664132">
    <property type="component" value="Unassembled WGS sequence"/>
</dbReference>
<name>A0A8H7TEC3_9HELO</name>
<keyword evidence="3" id="KW-0285">Flavoprotein</keyword>
<evidence type="ECO:0000313" key="8">
    <source>
        <dbReference type="EMBL" id="KAG4417263.1"/>
    </source>
</evidence>
<feature type="binding site" evidence="6">
    <location>
        <position position="320"/>
    </location>
    <ligand>
        <name>D-dopa</name>
        <dbReference type="ChEBI" id="CHEBI:149689"/>
    </ligand>
</feature>
<evidence type="ECO:0000256" key="2">
    <source>
        <dbReference type="ARBA" id="ARBA00006730"/>
    </source>
</evidence>
<dbReference type="InterPro" id="IPR006181">
    <property type="entry name" value="D-amino_acid_oxidase_CS"/>
</dbReference>
<dbReference type="Gene3D" id="3.40.50.720">
    <property type="entry name" value="NAD(P)-binding Rossmann-like Domain"/>
    <property type="match status" value="1"/>
</dbReference>
<feature type="binding site" evidence="6">
    <location>
        <position position="292"/>
    </location>
    <ligand>
        <name>D-dopa</name>
        <dbReference type="ChEBI" id="CHEBI:149689"/>
    </ligand>
</feature>